<comment type="caution">
    <text evidence="7">The sequence shown here is derived from an EMBL/GenBank/DDBJ whole genome shotgun (WGS) entry which is preliminary data.</text>
</comment>
<dbReference type="SUPFAM" id="SSF50952">
    <property type="entry name" value="Soluble quinoprotein glucose dehydrogenase"/>
    <property type="match status" value="1"/>
</dbReference>
<dbReference type="SUPFAM" id="SSF46626">
    <property type="entry name" value="Cytochrome c"/>
    <property type="match status" value="1"/>
</dbReference>
<feature type="chain" id="PRO_5046206428" evidence="5">
    <location>
        <begin position="21"/>
        <end position="499"/>
    </location>
</feature>
<dbReference type="PROSITE" id="PS51257">
    <property type="entry name" value="PROKAR_LIPOPROTEIN"/>
    <property type="match status" value="1"/>
</dbReference>
<evidence type="ECO:0000256" key="5">
    <source>
        <dbReference type="SAM" id="SignalP"/>
    </source>
</evidence>
<dbReference type="PANTHER" id="PTHR19328:SF13">
    <property type="entry name" value="HIPL1 PROTEIN"/>
    <property type="match status" value="1"/>
</dbReference>
<dbReference type="Pfam" id="PF13442">
    <property type="entry name" value="Cytochrome_CBB3"/>
    <property type="match status" value="1"/>
</dbReference>
<feature type="signal peptide" evidence="5">
    <location>
        <begin position="1"/>
        <end position="20"/>
    </location>
</feature>
<keyword evidence="3 4" id="KW-0408">Iron</keyword>
<evidence type="ECO:0000256" key="1">
    <source>
        <dbReference type="ARBA" id="ARBA00022617"/>
    </source>
</evidence>
<dbReference type="InterPro" id="IPR009056">
    <property type="entry name" value="Cyt_c-like_dom"/>
</dbReference>
<evidence type="ECO:0000256" key="3">
    <source>
        <dbReference type="ARBA" id="ARBA00023004"/>
    </source>
</evidence>
<evidence type="ECO:0000256" key="2">
    <source>
        <dbReference type="ARBA" id="ARBA00022723"/>
    </source>
</evidence>
<evidence type="ECO:0000313" key="8">
    <source>
        <dbReference type="Proteomes" id="UP001517367"/>
    </source>
</evidence>
<keyword evidence="2 4" id="KW-0479">Metal-binding</keyword>
<gene>
    <name evidence="7" type="ORF">E5L68_011275</name>
</gene>
<proteinExistence type="predicted"/>
<dbReference type="InterPro" id="IPR011042">
    <property type="entry name" value="6-blade_b-propeller_TolB-like"/>
</dbReference>
<dbReference type="EMBL" id="SRMP02000017">
    <property type="protein sequence ID" value="MFN0291975.1"/>
    <property type="molecule type" value="Genomic_DNA"/>
</dbReference>
<keyword evidence="5" id="KW-0732">Signal</keyword>
<dbReference type="PANTHER" id="PTHR19328">
    <property type="entry name" value="HEDGEHOG-INTERACTING PROTEIN"/>
    <property type="match status" value="1"/>
</dbReference>
<sequence length="499" mass="54914">MSKINDAKLIFGLLASLFFAACNSNTLQLQTIDNVQLQKNLLKVEVLAKDLDVPWDICYADDHSLFIAEQGGAVSRLDLATGKKKQLVKIAEVWRKRTAGLLGLVVHPQVQKNPYLFVNYTVKKDSLLIINRLVRYEITADTLKNPKVLLEVDGYTAHNGSRLAIGPDQKLYWATGDSYFGEKAQDPKSLNGKILRMNTDGSVPKDNPMPNSYVWASGFRNMQGLTFSDKGLLYTSEHGDAIEDEINLIEKGKNYGWPAIEGKEDLPAEKAFALQHHTTPPIKSWTPVIAPAGITYHNGKGIPEWANSLLLTTLKGKSLRVIKLSDDGKSTKGEEIFFEKHYGRLRDVCTDRDGAVYLATSNQDWNPSPGFPLPGDDKILKISKADEATQKVLRAKEPETVNLVSGKTVYQQYCASCHKDDGKGVLGTFPALAGSAKVKANPETLIPILLNGISSEQAGAAMPAFNFLSNEEAAAVLTYIRQNWGNKASTVKPTQIKKQ</sequence>
<organism evidence="7 8">
    <name type="scientific">Pedobacter helvus</name>
    <dbReference type="NCBI Taxonomy" id="2563444"/>
    <lineage>
        <taxon>Bacteria</taxon>
        <taxon>Pseudomonadati</taxon>
        <taxon>Bacteroidota</taxon>
        <taxon>Sphingobacteriia</taxon>
        <taxon>Sphingobacteriales</taxon>
        <taxon>Sphingobacteriaceae</taxon>
        <taxon>Pedobacter</taxon>
    </lineage>
</organism>
<evidence type="ECO:0000256" key="4">
    <source>
        <dbReference type="PROSITE-ProRule" id="PRU00433"/>
    </source>
</evidence>
<dbReference type="Pfam" id="PF07995">
    <property type="entry name" value="GSDH"/>
    <property type="match status" value="1"/>
</dbReference>
<accession>A0ABW9JHT8</accession>
<keyword evidence="8" id="KW-1185">Reference proteome</keyword>
<reference evidence="7 8" key="1">
    <citation type="submission" date="2024-12" db="EMBL/GenBank/DDBJ databases">
        <authorList>
            <person name="Hu S."/>
        </authorList>
    </citation>
    <scope>NUCLEOTIDE SEQUENCE [LARGE SCALE GENOMIC DNA]</scope>
    <source>
        <strain evidence="7 8">P-25</strain>
    </source>
</reference>
<dbReference type="PROSITE" id="PS51007">
    <property type="entry name" value="CYTC"/>
    <property type="match status" value="1"/>
</dbReference>
<evidence type="ECO:0000313" key="7">
    <source>
        <dbReference type="EMBL" id="MFN0291975.1"/>
    </source>
</evidence>
<dbReference type="Proteomes" id="UP001517367">
    <property type="component" value="Unassembled WGS sequence"/>
</dbReference>
<dbReference type="Gene3D" id="2.120.10.30">
    <property type="entry name" value="TolB, C-terminal domain"/>
    <property type="match status" value="1"/>
</dbReference>
<dbReference type="InterPro" id="IPR012938">
    <property type="entry name" value="Glc/Sorbosone_DH"/>
</dbReference>
<protein>
    <submittedName>
        <fullName evidence="7">PQQ-dependent sugar dehydrogenase</fullName>
    </submittedName>
</protein>
<feature type="domain" description="Cytochrome c" evidence="6">
    <location>
        <begin position="401"/>
        <end position="484"/>
    </location>
</feature>
<dbReference type="InterPro" id="IPR036909">
    <property type="entry name" value="Cyt_c-like_dom_sf"/>
</dbReference>
<evidence type="ECO:0000259" key="6">
    <source>
        <dbReference type="PROSITE" id="PS51007"/>
    </source>
</evidence>
<dbReference type="InterPro" id="IPR011041">
    <property type="entry name" value="Quinoprot_gluc/sorb_DH_b-prop"/>
</dbReference>
<name>A0ABW9JHT8_9SPHI</name>
<keyword evidence="1 4" id="KW-0349">Heme</keyword>
<dbReference type="RefSeq" id="WP_138730816.1">
    <property type="nucleotide sequence ID" value="NZ_SRMP02000017.1"/>
</dbReference>
<dbReference type="Gene3D" id="1.10.760.10">
    <property type="entry name" value="Cytochrome c-like domain"/>
    <property type="match status" value="1"/>
</dbReference>